<gene>
    <name evidence="2" type="ORF">K460DRAFT_416429</name>
</gene>
<dbReference type="PANTHER" id="PTHR42749:SF8">
    <property type="entry name" value="HSP70 FAMILY PROTEIN (AFU_ORTHOLOGUE AFUA_3G13740)"/>
    <property type="match status" value="1"/>
</dbReference>
<dbReference type="EMBL" id="ML976616">
    <property type="protein sequence ID" value="KAF1845115.1"/>
    <property type="molecule type" value="Genomic_DNA"/>
</dbReference>
<keyword evidence="3" id="KW-1185">Reference proteome</keyword>
<dbReference type="Proteomes" id="UP000800039">
    <property type="component" value="Unassembled WGS sequence"/>
</dbReference>
<sequence length="718" mass="80875">MLRAGQKGRTVTPLNRITRQTGPGWTPSSYSSRTARKRRRPSTPSSVDEHDENIVDDVIGAANESINVSPGAQDTLNPPQPSDLKKPDCRLSLDFGTTYCSLSYVMNDGDPEQPLTIGGFKGDHMQYQGGRQVPTEVLYLKRRIPTPPLPIGLRPRPRDRRVRYEYKTLYGYEAQQWLTGTVLREGYEVLCHVQRMKLLINQDDKTCQDQRARLEQLLKDRGLIKNCDDTLIHTLTYYLKHAKSELQRNHGLRHDSTIELIITVPVCWGPKALHTMSRLVEQAMKASQLGYFGEEKKSTLFLVNEAEAGASHALKSRSHNLKIMETFLVIDAGGGTADLASYMVENEYPLRLKTEINTPSGAMVGSSDINQRFYDFVLRICGPGIKTILDACWASKFEDSYKRSFNYLDKRQLFSFFIQDPSVCEPNPRLTGSSFVLSYDDMLHIFMPSLKAIGDLMIEQINEATAKGAEIDKAVLIGGFGDSPALKDYLRIRLDAQNAASKSNTKLICSPTNTSADGVAIGGIIRALDKTHGPARIPRQSIGIYRHIPYEPELNVPHMQQTPCNIDGELVIDGTIEWIIKKDQPPLAPIHPVTFKSIYSFVAEDKIWKAGQVLYSSQTCTRDFYRRSHPYNINKTDKLGKIWFYLSSDQREMILNDMTKEGPLRKGQLCVVELLIEMTFIDRDMKITARWPAVSDGEELRRSVDSFSVPAAFVPGTE</sequence>
<dbReference type="PANTHER" id="PTHR42749">
    <property type="entry name" value="CELL SHAPE-DETERMINING PROTEIN MREB"/>
    <property type="match status" value="1"/>
</dbReference>
<name>A0A9P4GGG4_9PLEO</name>
<feature type="region of interest" description="Disordered" evidence="1">
    <location>
        <begin position="1"/>
        <end position="52"/>
    </location>
</feature>
<dbReference type="InterPro" id="IPR043129">
    <property type="entry name" value="ATPase_NBD"/>
</dbReference>
<evidence type="ECO:0000313" key="2">
    <source>
        <dbReference type="EMBL" id="KAF1845115.1"/>
    </source>
</evidence>
<comment type="caution">
    <text evidence="2">The sequence shown here is derived from an EMBL/GenBank/DDBJ whole genome shotgun (WGS) entry which is preliminary data.</text>
</comment>
<dbReference type="Gene3D" id="3.30.420.40">
    <property type="match status" value="2"/>
</dbReference>
<protein>
    <recommendedName>
        <fullName evidence="4">Actin-like ATPase domain-containing protein</fullName>
    </recommendedName>
</protein>
<dbReference type="SUPFAM" id="SSF53067">
    <property type="entry name" value="Actin-like ATPase domain"/>
    <property type="match status" value="2"/>
</dbReference>
<evidence type="ECO:0008006" key="4">
    <source>
        <dbReference type="Google" id="ProtNLM"/>
    </source>
</evidence>
<proteinExistence type="predicted"/>
<dbReference type="OrthoDB" id="2963168at2759"/>
<accession>A0A9P4GGG4</accession>
<feature type="compositionally biased region" description="Polar residues" evidence="1">
    <location>
        <begin position="12"/>
        <end position="33"/>
    </location>
</feature>
<reference evidence="2" key="1">
    <citation type="submission" date="2020-01" db="EMBL/GenBank/DDBJ databases">
        <authorList>
            <consortium name="DOE Joint Genome Institute"/>
            <person name="Haridas S."/>
            <person name="Albert R."/>
            <person name="Binder M."/>
            <person name="Bloem J."/>
            <person name="Labutti K."/>
            <person name="Salamov A."/>
            <person name="Andreopoulos B."/>
            <person name="Baker S.E."/>
            <person name="Barry K."/>
            <person name="Bills G."/>
            <person name="Bluhm B.H."/>
            <person name="Cannon C."/>
            <person name="Castanera R."/>
            <person name="Culley D.E."/>
            <person name="Daum C."/>
            <person name="Ezra D."/>
            <person name="Gonzalez J.B."/>
            <person name="Henrissat B."/>
            <person name="Kuo A."/>
            <person name="Liang C."/>
            <person name="Lipzen A."/>
            <person name="Lutzoni F."/>
            <person name="Magnuson J."/>
            <person name="Mondo S."/>
            <person name="Nolan M."/>
            <person name="Ohm R."/>
            <person name="Pangilinan J."/>
            <person name="Park H.-J."/>
            <person name="Ramirez L."/>
            <person name="Alfaro M."/>
            <person name="Sun H."/>
            <person name="Tritt A."/>
            <person name="Yoshinaga Y."/>
            <person name="Zwiers L.-H."/>
            <person name="Turgeon B.G."/>
            <person name="Goodwin S.B."/>
            <person name="Spatafora J.W."/>
            <person name="Crous P.W."/>
            <person name="Grigoriev I.V."/>
        </authorList>
    </citation>
    <scope>NUCLEOTIDE SEQUENCE</scope>
    <source>
        <strain evidence="2">CBS 394.84</strain>
    </source>
</reference>
<dbReference type="Gene3D" id="3.90.640.10">
    <property type="entry name" value="Actin, Chain A, domain 4"/>
    <property type="match status" value="1"/>
</dbReference>
<dbReference type="AlphaFoldDB" id="A0A9P4GGG4"/>
<evidence type="ECO:0000256" key="1">
    <source>
        <dbReference type="SAM" id="MobiDB-lite"/>
    </source>
</evidence>
<dbReference type="GeneID" id="63855056"/>
<dbReference type="CDD" id="cd10170">
    <property type="entry name" value="ASKHA_NBD_HSP70"/>
    <property type="match status" value="1"/>
</dbReference>
<evidence type="ECO:0000313" key="3">
    <source>
        <dbReference type="Proteomes" id="UP000800039"/>
    </source>
</evidence>
<dbReference type="RefSeq" id="XP_040787678.1">
    <property type="nucleotide sequence ID" value="XM_040937806.1"/>
</dbReference>
<organism evidence="2 3">
    <name type="scientific">Cucurbitaria berberidis CBS 394.84</name>
    <dbReference type="NCBI Taxonomy" id="1168544"/>
    <lineage>
        <taxon>Eukaryota</taxon>
        <taxon>Fungi</taxon>
        <taxon>Dikarya</taxon>
        <taxon>Ascomycota</taxon>
        <taxon>Pezizomycotina</taxon>
        <taxon>Dothideomycetes</taxon>
        <taxon>Pleosporomycetidae</taxon>
        <taxon>Pleosporales</taxon>
        <taxon>Pleosporineae</taxon>
        <taxon>Cucurbitariaceae</taxon>
        <taxon>Cucurbitaria</taxon>
    </lineage>
</organism>